<accession>K0RG38</accession>
<organism evidence="2 3">
    <name type="scientific">Thalassiosira oceanica</name>
    <name type="common">Marine diatom</name>
    <dbReference type="NCBI Taxonomy" id="159749"/>
    <lineage>
        <taxon>Eukaryota</taxon>
        <taxon>Sar</taxon>
        <taxon>Stramenopiles</taxon>
        <taxon>Ochrophyta</taxon>
        <taxon>Bacillariophyta</taxon>
        <taxon>Coscinodiscophyceae</taxon>
        <taxon>Thalassiosirophycidae</taxon>
        <taxon>Thalassiosirales</taxon>
        <taxon>Thalassiosiraceae</taxon>
        <taxon>Thalassiosira</taxon>
    </lineage>
</organism>
<sequence length="149" mass="15775">MSVPFSPPRHTWPHQYQAYEKGAREDRLRTRRQDTLPSVLEPEGARGLGLRERGRAGAAPGRAGAARVRLRGGEGGVGVVADRVDRARAPVLPASVQGGRGVVGLPAGPVRVHCPWTGQAGPEPEPGRRTCLRPGLSRCGQGAVLVQQS</sequence>
<evidence type="ECO:0000313" key="2">
    <source>
        <dbReference type="EMBL" id="EJK51224.1"/>
    </source>
</evidence>
<name>K0RG38_THAOC</name>
<feature type="compositionally biased region" description="Low complexity" evidence="1">
    <location>
        <begin position="56"/>
        <end position="65"/>
    </location>
</feature>
<feature type="compositionally biased region" description="Basic and acidic residues" evidence="1">
    <location>
        <begin position="22"/>
        <end position="34"/>
    </location>
</feature>
<evidence type="ECO:0000313" key="3">
    <source>
        <dbReference type="Proteomes" id="UP000266841"/>
    </source>
</evidence>
<dbReference type="AlphaFoldDB" id="K0RG38"/>
<gene>
    <name evidence="2" type="ORF">THAOC_29623</name>
</gene>
<dbReference type="Proteomes" id="UP000266841">
    <property type="component" value="Unassembled WGS sequence"/>
</dbReference>
<reference evidence="2 3" key="1">
    <citation type="journal article" date="2012" name="Genome Biol.">
        <title>Genome and low-iron response of an oceanic diatom adapted to chronic iron limitation.</title>
        <authorList>
            <person name="Lommer M."/>
            <person name="Specht M."/>
            <person name="Roy A.S."/>
            <person name="Kraemer L."/>
            <person name="Andreson R."/>
            <person name="Gutowska M.A."/>
            <person name="Wolf J."/>
            <person name="Bergner S.V."/>
            <person name="Schilhabel M.B."/>
            <person name="Klostermeier U.C."/>
            <person name="Beiko R.G."/>
            <person name="Rosenstiel P."/>
            <person name="Hippler M."/>
            <person name="Laroche J."/>
        </authorList>
    </citation>
    <scope>NUCLEOTIDE SEQUENCE [LARGE SCALE GENOMIC DNA]</scope>
    <source>
        <strain evidence="2 3">CCMP1005</strain>
    </source>
</reference>
<protein>
    <submittedName>
        <fullName evidence="2">Uncharacterized protein</fullName>
    </submittedName>
</protein>
<evidence type="ECO:0000256" key="1">
    <source>
        <dbReference type="SAM" id="MobiDB-lite"/>
    </source>
</evidence>
<proteinExistence type="predicted"/>
<keyword evidence="3" id="KW-1185">Reference proteome</keyword>
<comment type="caution">
    <text evidence="2">The sequence shown here is derived from an EMBL/GenBank/DDBJ whole genome shotgun (WGS) entry which is preliminary data.</text>
</comment>
<feature type="region of interest" description="Disordered" evidence="1">
    <location>
        <begin position="22"/>
        <end position="65"/>
    </location>
</feature>
<dbReference type="EMBL" id="AGNL01042006">
    <property type="protein sequence ID" value="EJK51224.1"/>
    <property type="molecule type" value="Genomic_DNA"/>
</dbReference>